<dbReference type="EMBL" id="CAMXCT030006523">
    <property type="protein sequence ID" value="CAL4802576.1"/>
    <property type="molecule type" value="Genomic_DNA"/>
</dbReference>
<dbReference type="InterPro" id="IPR001525">
    <property type="entry name" value="C5_MeTfrase"/>
</dbReference>
<dbReference type="SUPFAM" id="SSF53335">
    <property type="entry name" value="S-adenosyl-L-methionine-dependent methyltransferases"/>
    <property type="match status" value="1"/>
</dbReference>
<accession>A0A9P1DRV9</accession>
<name>A0A9P1DRV9_9DINO</name>
<evidence type="ECO:0000256" key="1">
    <source>
        <dbReference type="ARBA" id="ARBA00022603"/>
    </source>
</evidence>
<dbReference type="InterPro" id="IPR029063">
    <property type="entry name" value="SAM-dependent_MTases_sf"/>
</dbReference>
<proteinExistence type="predicted"/>
<reference evidence="4" key="1">
    <citation type="submission" date="2022-10" db="EMBL/GenBank/DDBJ databases">
        <authorList>
            <person name="Chen Y."/>
            <person name="Dougan E. K."/>
            <person name="Chan C."/>
            <person name="Rhodes N."/>
            <person name="Thang M."/>
        </authorList>
    </citation>
    <scope>NUCLEOTIDE SEQUENCE</scope>
</reference>
<dbReference type="Gene3D" id="3.40.50.150">
    <property type="entry name" value="Vaccinia Virus protein VP39"/>
    <property type="match status" value="1"/>
</dbReference>
<dbReference type="Proteomes" id="UP001152797">
    <property type="component" value="Unassembled WGS sequence"/>
</dbReference>
<keyword evidence="2" id="KW-0808">Transferase</keyword>
<protein>
    <submittedName>
        <fullName evidence="5">Modification methylase HaeII</fullName>
    </submittedName>
</protein>
<gene>
    <name evidence="4" type="ORF">C1SCF055_LOCUS40101</name>
</gene>
<evidence type="ECO:0000256" key="3">
    <source>
        <dbReference type="SAM" id="MobiDB-lite"/>
    </source>
</evidence>
<dbReference type="EMBL" id="CAMXCT020006523">
    <property type="protein sequence ID" value="CAL1168639.1"/>
    <property type="molecule type" value="Genomic_DNA"/>
</dbReference>
<evidence type="ECO:0000313" key="4">
    <source>
        <dbReference type="EMBL" id="CAI4015264.1"/>
    </source>
</evidence>
<comment type="caution">
    <text evidence="4">The sequence shown here is derived from an EMBL/GenBank/DDBJ whole genome shotgun (WGS) entry which is preliminary data.</text>
</comment>
<dbReference type="GO" id="GO:0032259">
    <property type="term" value="P:methylation"/>
    <property type="evidence" value="ECO:0007669"/>
    <property type="project" value="UniProtKB-KW"/>
</dbReference>
<evidence type="ECO:0000313" key="5">
    <source>
        <dbReference type="EMBL" id="CAL4802576.1"/>
    </source>
</evidence>
<sequence>MKWLVANGEEHDASASSAPTTSEEKGGNEGIEKTELKGKVEEIPLANLVSVFNDHMMYINKAIDPEDDTTESPEFKAWLPKYQAYLQKVEAYLRSVSEVYPTLFQDFRNYMLNEIGVDPDIWAFGDPVESELDSDLRDWRNFLSSSTSMASTLTIEVGRMMKIAQGHPIFDDGFVGIFKTTQKEPNTETDNLILFEDWVGSLSGPIGFDEFKSLHHKFPLPPCDGAPDINDLLESAAEAEAMVGVDISAALRSLPRKIYMGDLFSGTGSCTLVSKTLFGQLKKLYPEECEGMVVHEFMCEKEPYKRRFLEEAFPDEDCCIFKDATELYTDKRACARHDKGGGCQCEIPDELLILTAGFSCKSFSKMNPEYSNLLDAIRTDNKDSSSAQTFNGTCKVLDETEVQAFILENVDLNDDDDSNLDNILKALSQIGGGFRVRAFKLYSTDFGIRSVAADFSSSASPRSHREKRPWRKLSRCCEVFVSKGKHPTHSCYLPTIRQWLLNVSGGLMSSLPVNALTKMMMVNPPSVVRDRPKRNPMTPWSKRRLSSGSHFTLKWLRRDTRLNRLN</sequence>
<evidence type="ECO:0000256" key="2">
    <source>
        <dbReference type="ARBA" id="ARBA00022679"/>
    </source>
</evidence>
<dbReference type="EMBL" id="CAMXCT010006523">
    <property type="protein sequence ID" value="CAI4015264.1"/>
    <property type="molecule type" value="Genomic_DNA"/>
</dbReference>
<dbReference type="Pfam" id="PF00145">
    <property type="entry name" value="DNA_methylase"/>
    <property type="match status" value="1"/>
</dbReference>
<reference evidence="5 6" key="2">
    <citation type="submission" date="2024-05" db="EMBL/GenBank/DDBJ databases">
        <authorList>
            <person name="Chen Y."/>
            <person name="Shah S."/>
            <person name="Dougan E. K."/>
            <person name="Thang M."/>
            <person name="Chan C."/>
        </authorList>
    </citation>
    <scope>NUCLEOTIDE SEQUENCE [LARGE SCALE GENOMIC DNA]</scope>
</reference>
<organism evidence="4">
    <name type="scientific">Cladocopium goreaui</name>
    <dbReference type="NCBI Taxonomy" id="2562237"/>
    <lineage>
        <taxon>Eukaryota</taxon>
        <taxon>Sar</taxon>
        <taxon>Alveolata</taxon>
        <taxon>Dinophyceae</taxon>
        <taxon>Suessiales</taxon>
        <taxon>Symbiodiniaceae</taxon>
        <taxon>Cladocopium</taxon>
    </lineage>
</organism>
<evidence type="ECO:0000313" key="6">
    <source>
        <dbReference type="Proteomes" id="UP001152797"/>
    </source>
</evidence>
<feature type="region of interest" description="Disordered" evidence="3">
    <location>
        <begin position="1"/>
        <end position="30"/>
    </location>
</feature>
<keyword evidence="1 5" id="KW-0489">Methyltransferase</keyword>
<dbReference type="AlphaFoldDB" id="A0A9P1DRV9"/>
<dbReference type="GO" id="GO:0008168">
    <property type="term" value="F:methyltransferase activity"/>
    <property type="evidence" value="ECO:0007669"/>
    <property type="project" value="UniProtKB-KW"/>
</dbReference>
<keyword evidence="6" id="KW-1185">Reference proteome</keyword>